<comment type="caution">
    <text evidence="2">The sequence shown here is derived from an EMBL/GenBank/DDBJ whole genome shotgun (WGS) entry which is preliminary data.</text>
</comment>
<evidence type="ECO:0000256" key="1">
    <source>
        <dbReference type="SAM" id="MobiDB-lite"/>
    </source>
</evidence>
<feature type="region of interest" description="Disordered" evidence="1">
    <location>
        <begin position="53"/>
        <end position="119"/>
    </location>
</feature>
<protein>
    <submittedName>
        <fullName evidence="2">Uncharacterized protein</fullName>
    </submittedName>
</protein>
<gene>
    <name evidence="2" type="ORF">PGTUg99_026557</name>
</gene>
<dbReference type="EMBL" id="VDEP01000136">
    <property type="protein sequence ID" value="KAA1129532.1"/>
    <property type="molecule type" value="Genomic_DNA"/>
</dbReference>
<sequence length="163" mass="17869">MEPINICAKIEEYNDDQLQAFIEEQGVEKYKQPCKRLQVDTIVNLESVEEFLRSQFRPKVNPSPPGATGAGNSTSQAGGKKPPKMKRGEPPGSGGGGSPPEEKEGGKLKSKLGGSGMGGKSGAGGFQLVGIDIVTYLQDMGMFRDHWWIWRIHELVRLNSRHF</sequence>
<evidence type="ECO:0000313" key="3">
    <source>
        <dbReference type="Proteomes" id="UP000325313"/>
    </source>
</evidence>
<evidence type="ECO:0000313" key="2">
    <source>
        <dbReference type="EMBL" id="KAA1129532.1"/>
    </source>
</evidence>
<organism evidence="2 3">
    <name type="scientific">Puccinia graminis f. sp. tritici</name>
    <dbReference type="NCBI Taxonomy" id="56615"/>
    <lineage>
        <taxon>Eukaryota</taxon>
        <taxon>Fungi</taxon>
        <taxon>Dikarya</taxon>
        <taxon>Basidiomycota</taxon>
        <taxon>Pucciniomycotina</taxon>
        <taxon>Pucciniomycetes</taxon>
        <taxon>Pucciniales</taxon>
        <taxon>Pucciniaceae</taxon>
        <taxon>Puccinia</taxon>
    </lineage>
</organism>
<reference evidence="2 3" key="1">
    <citation type="submission" date="2019-05" db="EMBL/GenBank/DDBJ databases">
        <title>Emergence of the Ug99 lineage of the wheat stem rust pathogen through somatic hybridization.</title>
        <authorList>
            <person name="Li F."/>
            <person name="Upadhyaya N.M."/>
            <person name="Sperschneider J."/>
            <person name="Matny O."/>
            <person name="Nguyen-Phuc H."/>
            <person name="Mago R."/>
            <person name="Raley C."/>
            <person name="Miller M.E."/>
            <person name="Silverstein K.A.T."/>
            <person name="Henningsen E."/>
            <person name="Hirsch C.D."/>
            <person name="Visser B."/>
            <person name="Pretorius Z.A."/>
            <person name="Steffenson B.J."/>
            <person name="Schwessinger B."/>
            <person name="Dodds P.N."/>
            <person name="Figueroa M."/>
        </authorList>
    </citation>
    <scope>NUCLEOTIDE SEQUENCE [LARGE SCALE GENOMIC DNA]</scope>
    <source>
        <strain evidence="2 3">Ug99</strain>
    </source>
</reference>
<name>A0A5B0RVU1_PUCGR</name>
<dbReference type="Proteomes" id="UP000325313">
    <property type="component" value="Unassembled WGS sequence"/>
</dbReference>
<dbReference type="AlphaFoldDB" id="A0A5B0RVU1"/>
<accession>A0A5B0RVU1</accession>
<proteinExistence type="predicted"/>